<comment type="caution">
    <text evidence="2">The sequence shown here is derived from an EMBL/GenBank/DDBJ whole genome shotgun (WGS) entry which is preliminary data.</text>
</comment>
<evidence type="ECO:0000313" key="2">
    <source>
        <dbReference type="EMBL" id="CAD2168318.1"/>
    </source>
</evidence>
<evidence type="ECO:0000256" key="1">
    <source>
        <dbReference type="SAM" id="MobiDB-lite"/>
    </source>
</evidence>
<dbReference type="Proteomes" id="UP000580250">
    <property type="component" value="Unassembled WGS sequence"/>
</dbReference>
<protein>
    <submittedName>
        <fullName evidence="2">Uncharacterized protein</fullName>
    </submittedName>
</protein>
<organism evidence="2 3">
    <name type="scientific">Meloidogyne enterolobii</name>
    <name type="common">Root-knot nematode worm</name>
    <name type="synonym">Meloidogyne mayaguensis</name>
    <dbReference type="NCBI Taxonomy" id="390850"/>
    <lineage>
        <taxon>Eukaryota</taxon>
        <taxon>Metazoa</taxon>
        <taxon>Ecdysozoa</taxon>
        <taxon>Nematoda</taxon>
        <taxon>Chromadorea</taxon>
        <taxon>Rhabditida</taxon>
        <taxon>Tylenchina</taxon>
        <taxon>Tylenchomorpha</taxon>
        <taxon>Tylenchoidea</taxon>
        <taxon>Meloidogynidae</taxon>
        <taxon>Meloidogyninae</taxon>
        <taxon>Meloidogyne</taxon>
    </lineage>
</organism>
<sequence>MQNISKLIFISFYYIFLKVKRKRGDRYQNILRNSAGRKWKNIILKTKSSSTNSEVNSSSSNANLDSDKCI</sequence>
<name>A0A6V7V2F8_MELEN</name>
<accession>A0A6V7V2F8</accession>
<proteinExistence type="predicted"/>
<feature type="compositionally biased region" description="Low complexity" evidence="1">
    <location>
        <begin position="48"/>
        <end position="63"/>
    </location>
</feature>
<feature type="region of interest" description="Disordered" evidence="1">
    <location>
        <begin position="48"/>
        <end position="70"/>
    </location>
</feature>
<gene>
    <name evidence="2" type="ORF">MENT_LOCUS19674</name>
</gene>
<dbReference type="AlphaFoldDB" id="A0A6V7V2F8"/>
<dbReference type="EMBL" id="CAJEWN010000139">
    <property type="protein sequence ID" value="CAD2168318.1"/>
    <property type="molecule type" value="Genomic_DNA"/>
</dbReference>
<evidence type="ECO:0000313" key="3">
    <source>
        <dbReference type="Proteomes" id="UP000580250"/>
    </source>
</evidence>
<reference evidence="2 3" key="1">
    <citation type="submission" date="2020-08" db="EMBL/GenBank/DDBJ databases">
        <authorList>
            <person name="Koutsovoulos G."/>
            <person name="Danchin GJ E."/>
        </authorList>
    </citation>
    <scope>NUCLEOTIDE SEQUENCE [LARGE SCALE GENOMIC DNA]</scope>
</reference>